<protein>
    <submittedName>
        <fullName evidence="2">Uncharacterized protein</fullName>
    </submittedName>
</protein>
<dbReference type="KEGG" id="cohn:KCTCHS21_23820"/>
<organism evidence="2 3">
    <name type="scientific">Cohnella abietis</name>
    <dbReference type="NCBI Taxonomy" id="2507935"/>
    <lineage>
        <taxon>Bacteria</taxon>
        <taxon>Bacillati</taxon>
        <taxon>Bacillota</taxon>
        <taxon>Bacilli</taxon>
        <taxon>Bacillales</taxon>
        <taxon>Paenibacillaceae</taxon>
        <taxon>Cohnella</taxon>
    </lineage>
</organism>
<evidence type="ECO:0000256" key="1">
    <source>
        <dbReference type="SAM" id="MobiDB-lite"/>
    </source>
</evidence>
<keyword evidence="3" id="KW-1185">Reference proteome</keyword>
<feature type="region of interest" description="Disordered" evidence="1">
    <location>
        <begin position="1"/>
        <end position="59"/>
    </location>
</feature>
<accession>A0A3T1D4E4</accession>
<sequence length="59" mass="6492">MPPLKVAKRDNDEPKSRSAPLKVAKRDDDEANLLSHVPQSSQAARKIAKLPPRVPNPVI</sequence>
<gene>
    <name evidence="2" type="ORF">KCTCHS21_23820</name>
</gene>
<dbReference type="Proteomes" id="UP000289856">
    <property type="component" value="Chromosome"/>
</dbReference>
<dbReference type="AlphaFoldDB" id="A0A3T1D4E4"/>
<name>A0A3T1D4E4_9BACL</name>
<dbReference type="EMBL" id="AP019400">
    <property type="protein sequence ID" value="BBI32983.1"/>
    <property type="molecule type" value="Genomic_DNA"/>
</dbReference>
<feature type="compositionally biased region" description="Basic and acidic residues" evidence="1">
    <location>
        <begin position="7"/>
        <end position="16"/>
    </location>
</feature>
<proteinExistence type="predicted"/>
<evidence type="ECO:0000313" key="2">
    <source>
        <dbReference type="EMBL" id="BBI32983.1"/>
    </source>
</evidence>
<reference evidence="2 3" key="1">
    <citation type="submission" date="2019-01" db="EMBL/GenBank/DDBJ databases">
        <title>Complete genome sequence of Cohnella hallensis HS21 isolated from Korean fir (Abies koreana) rhizospheric soil.</title>
        <authorList>
            <person name="Jiang L."/>
            <person name="Kang S.W."/>
            <person name="Kim S."/>
            <person name="Jung J."/>
            <person name="Kim C.Y."/>
            <person name="Kim D.H."/>
            <person name="Kim S.W."/>
            <person name="Lee J."/>
        </authorList>
    </citation>
    <scope>NUCLEOTIDE SEQUENCE [LARGE SCALE GENOMIC DNA]</scope>
    <source>
        <strain evidence="2 3">HS21</strain>
    </source>
</reference>
<evidence type="ECO:0000313" key="3">
    <source>
        <dbReference type="Proteomes" id="UP000289856"/>
    </source>
</evidence>